<feature type="region of interest" description="Disordered" evidence="2">
    <location>
        <begin position="122"/>
        <end position="168"/>
    </location>
</feature>
<dbReference type="InterPro" id="IPR034829">
    <property type="entry name" value="DnaD-like_sf"/>
</dbReference>
<evidence type="ECO:0000259" key="3">
    <source>
        <dbReference type="Pfam" id="PF07261"/>
    </source>
</evidence>
<reference evidence="5 6" key="1">
    <citation type="submission" date="2017-10" db="EMBL/GenBank/DDBJ databases">
        <title>Effective Description of Clostridium neonatale sp. nov. linked to necrotizing enterocolitis in neonates and a clarification of species assignable to the genus Clostridium (Prazmowski 1880) emend. Lawson and Rainey 2016.</title>
        <authorList>
            <person name="Bernard K."/>
            <person name="Burdz T."/>
            <person name="Wiebe D."/>
            <person name="Balcewich B."/>
            <person name="Alfa M."/>
            <person name="Bernier A.-M."/>
        </authorList>
    </citation>
    <scope>NUCLEOTIDE SEQUENCE [LARGE SCALE GENOMIC DNA]</scope>
    <source>
        <strain evidence="5 6">LCDC99A005</strain>
    </source>
</reference>
<comment type="caution">
    <text evidence="5">The sequence shown here is derived from an EMBL/GenBank/DDBJ whole genome shotgun (WGS) entry which is preliminary data.</text>
</comment>
<dbReference type="Pfam" id="PF09681">
    <property type="entry name" value="Phage_rep_org_N"/>
    <property type="match status" value="1"/>
</dbReference>
<evidence type="ECO:0008006" key="7">
    <source>
        <dbReference type="Google" id="ProtNLM"/>
    </source>
</evidence>
<evidence type="ECO:0000256" key="1">
    <source>
        <dbReference type="ARBA" id="ARBA00093462"/>
    </source>
</evidence>
<keyword evidence="6" id="KW-1185">Reference proteome</keyword>
<dbReference type="PANTHER" id="PTHR37293">
    <property type="entry name" value="PHAGE REPLICATION PROTEIN-RELATED"/>
    <property type="match status" value="1"/>
</dbReference>
<dbReference type="InterPro" id="IPR006343">
    <property type="entry name" value="DnaB/C_C"/>
</dbReference>
<feature type="compositionally biased region" description="Basic and acidic residues" evidence="2">
    <location>
        <begin position="154"/>
        <end position="168"/>
    </location>
</feature>
<proteinExistence type="inferred from homology"/>
<dbReference type="InterPro" id="IPR053162">
    <property type="entry name" value="DnaD"/>
</dbReference>
<dbReference type="AlphaFoldDB" id="A0A2A7MIH9"/>
<evidence type="ECO:0000313" key="6">
    <source>
        <dbReference type="Proteomes" id="UP000220840"/>
    </source>
</evidence>
<evidence type="ECO:0000256" key="2">
    <source>
        <dbReference type="SAM" id="MobiDB-lite"/>
    </source>
</evidence>
<feature type="domain" description="DnaB/C C-terminal" evidence="3">
    <location>
        <begin position="203"/>
        <end position="246"/>
    </location>
</feature>
<feature type="compositionally biased region" description="Basic and acidic residues" evidence="2">
    <location>
        <begin position="126"/>
        <end position="146"/>
    </location>
</feature>
<feature type="domain" description="Phage replisome organiser N-terminal" evidence="4">
    <location>
        <begin position="4"/>
        <end position="124"/>
    </location>
</feature>
<evidence type="ECO:0000313" key="5">
    <source>
        <dbReference type="EMBL" id="PEG31283.1"/>
    </source>
</evidence>
<dbReference type="InterPro" id="IPR010056">
    <property type="entry name" value="Phage_rep_org__N"/>
</dbReference>
<dbReference type="Proteomes" id="UP000220840">
    <property type="component" value="Unassembled WGS sequence"/>
</dbReference>
<gene>
    <name evidence="5" type="ORF">CQ394_06060</name>
</gene>
<dbReference type="STRING" id="137838.GCA_001458595_02683"/>
<dbReference type="SUPFAM" id="SSF158499">
    <property type="entry name" value="DnaD domain-like"/>
    <property type="match status" value="1"/>
</dbReference>
<sequence length="292" mass="34321">MIDWIKLSTRMFEDEKIRIILSMPDGAIKLLIWLKLLTQAGKVNDYGFIYLNEDIPYTNEMLSVVFDITVEEISEALKTLSSLKMIDVSQNNIIRICNWEKYQNVEGMKRAKEMNKERVKRFREKKKLEGHEGNENKEESIDKNCNDDCNGNVMDEKEKETQKENEEIKNEKLVEEKEENKNTDDLLKKLKEFGINTKGLSVSVLQKLLDVHDERYILLAAIKAIEKNKHDINYIKGILKNWTKNGYPEEELGISSDGCIEISREKPKLRFNNFEARKYDYDDLEEKLLGWK</sequence>
<dbReference type="PANTHER" id="PTHR37293:SF7">
    <property type="entry name" value="HYPOTHETICAL PHAGE PROTEIN"/>
    <property type="match status" value="1"/>
</dbReference>
<comment type="similarity">
    <text evidence="1">Belongs to the DnaB/DnaD family.</text>
</comment>
<dbReference type="NCBIfam" id="TIGR01714">
    <property type="entry name" value="phage_rep_org_N"/>
    <property type="match status" value="1"/>
</dbReference>
<dbReference type="Pfam" id="PF07261">
    <property type="entry name" value="DnaB_2"/>
    <property type="match status" value="1"/>
</dbReference>
<protein>
    <recommendedName>
        <fullName evidence="7">DnaD domain protein</fullName>
    </recommendedName>
</protein>
<accession>A0A2A7MIH9</accession>
<dbReference type="OrthoDB" id="3199595at2"/>
<dbReference type="RefSeq" id="WP_058295441.1">
    <property type="nucleotide sequence ID" value="NZ_CAMTCK010000071.1"/>
</dbReference>
<organism evidence="5 6">
    <name type="scientific">Clostridium neonatale</name>
    <dbReference type="NCBI Taxonomy" id="137838"/>
    <lineage>
        <taxon>Bacteria</taxon>
        <taxon>Bacillati</taxon>
        <taxon>Bacillota</taxon>
        <taxon>Clostridia</taxon>
        <taxon>Eubacteriales</taxon>
        <taxon>Clostridiaceae</taxon>
        <taxon>Clostridium</taxon>
    </lineage>
</organism>
<evidence type="ECO:0000259" key="4">
    <source>
        <dbReference type="Pfam" id="PF09681"/>
    </source>
</evidence>
<dbReference type="EMBL" id="PDCJ01000001">
    <property type="protein sequence ID" value="PEG31283.1"/>
    <property type="molecule type" value="Genomic_DNA"/>
</dbReference>
<name>A0A2A7MIH9_9CLOT</name>
<dbReference type="Gene3D" id="1.10.10.630">
    <property type="entry name" value="DnaD domain-like"/>
    <property type="match status" value="1"/>
</dbReference>